<name>A0AAV6IFF5_9ERIC</name>
<dbReference type="Gene3D" id="3.40.50.300">
    <property type="entry name" value="P-loop containing nucleotide triphosphate hydrolases"/>
    <property type="match status" value="1"/>
</dbReference>
<dbReference type="PRINTS" id="PR01100">
    <property type="entry name" value="SHIKIMTKNASE"/>
</dbReference>
<evidence type="ECO:0000256" key="11">
    <source>
        <dbReference type="ARBA" id="ARBA00023141"/>
    </source>
</evidence>
<dbReference type="GO" id="GO:0009073">
    <property type="term" value="P:aromatic amino acid family biosynthetic process"/>
    <property type="evidence" value="ECO:0007669"/>
    <property type="project" value="UniProtKB-KW"/>
</dbReference>
<dbReference type="InterPro" id="IPR023000">
    <property type="entry name" value="Shikimate_kinase_CS"/>
</dbReference>
<comment type="function">
    <text evidence="1">Catalyzes the specific phosphorylation of the 3-hydroxyl group of shikimic acid using ATP as a cosubstrate.</text>
</comment>
<evidence type="ECO:0000256" key="12">
    <source>
        <dbReference type="ARBA" id="ARBA00048567"/>
    </source>
</evidence>
<dbReference type="EC" id="2.7.1.71" evidence="5"/>
<dbReference type="InterPro" id="IPR000623">
    <property type="entry name" value="Shikimate_kinase/TSH1"/>
</dbReference>
<keyword evidence="14" id="KW-1185">Reference proteome</keyword>
<keyword evidence="8" id="KW-0547">Nucleotide-binding</keyword>
<proteinExistence type="inferred from homology"/>
<comment type="catalytic activity">
    <reaction evidence="12">
        <text>shikimate + ATP = 3-phosphoshikimate + ADP + H(+)</text>
        <dbReference type="Rhea" id="RHEA:13121"/>
        <dbReference type="ChEBI" id="CHEBI:15378"/>
        <dbReference type="ChEBI" id="CHEBI:30616"/>
        <dbReference type="ChEBI" id="CHEBI:36208"/>
        <dbReference type="ChEBI" id="CHEBI:145989"/>
        <dbReference type="ChEBI" id="CHEBI:456216"/>
        <dbReference type="EC" id="2.7.1.71"/>
    </reaction>
</comment>
<evidence type="ECO:0000256" key="2">
    <source>
        <dbReference type="ARBA" id="ARBA00004229"/>
    </source>
</evidence>
<dbReference type="AlphaFoldDB" id="A0AAV6IFF5"/>
<keyword evidence="9" id="KW-0418">Kinase</keyword>
<keyword evidence="10" id="KW-0067">ATP-binding</keyword>
<comment type="subcellular location">
    <subcellularLocation>
        <location evidence="2">Plastid</location>
        <location evidence="2">Chloroplast</location>
    </subcellularLocation>
</comment>
<keyword evidence="6" id="KW-0028">Amino-acid biosynthesis</keyword>
<comment type="similarity">
    <text evidence="4">Belongs to the shikimate kinase family.</text>
</comment>
<organism evidence="13 14">
    <name type="scientific">Rhododendron griersonianum</name>
    <dbReference type="NCBI Taxonomy" id="479676"/>
    <lineage>
        <taxon>Eukaryota</taxon>
        <taxon>Viridiplantae</taxon>
        <taxon>Streptophyta</taxon>
        <taxon>Embryophyta</taxon>
        <taxon>Tracheophyta</taxon>
        <taxon>Spermatophyta</taxon>
        <taxon>Magnoliopsida</taxon>
        <taxon>eudicotyledons</taxon>
        <taxon>Gunneridae</taxon>
        <taxon>Pentapetalae</taxon>
        <taxon>asterids</taxon>
        <taxon>Ericales</taxon>
        <taxon>Ericaceae</taxon>
        <taxon>Ericoideae</taxon>
        <taxon>Rhodoreae</taxon>
        <taxon>Rhododendron</taxon>
    </lineage>
</organism>
<evidence type="ECO:0000256" key="9">
    <source>
        <dbReference type="ARBA" id="ARBA00022777"/>
    </source>
</evidence>
<dbReference type="FunFam" id="3.40.50.300:FF:001033">
    <property type="entry name" value="Shikimate kinase 2, chloroplastic"/>
    <property type="match status" value="1"/>
</dbReference>
<evidence type="ECO:0000256" key="4">
    <source>
        <dbReference type="ARBA" id="ARBA00006997"/>
    </source>
</evidence>
<reference evidence="13" key="1">
    <citation type="submission" date="2020-08" db="EMBL/GenBank/DDBJ databases">
        <title>Plant Genome Project.</title>
        <authorList>
            <person name="Zhang R.-G."/>
        </authorList>
    </citation>
    <scope>NUCLEOTIDE SEQUENCE</scope>
    <source>
        <strain evidence="13">WSP0</strain>
        <tissue evidence="13">Leaf</tissue>
    </source>
</reference>
<dbReference type="GO" id="GO:0005829">
    <property type="term" value="C:cytosol"/>
    <property type="evidence" value="ECO:0007669"/>
    <property type="project" value="TreeGrafter"/>
</dbReference>
<dbReference type="InterPro" id="IPR027417">
    <property type="entry name" value="P-loop_NTPase"/>
</dbReference>
<evidence type="ECO:0000256" key="7">
    <source>
        <dbReference type="ARBA" id="ARBA00022679"/>
    </source>
</evidence>
<evidence type="ECO:0000313" key="14">
    <source>
        <dbReference type="Proteomes" id="UP000823749"/>
    </source>
</evidence>
<dbReference type="InterPro" id="IPR031322">
    <property type="entry name" value="Shikimate/glucono_kinase"/>
</dbReference>
<accession>A0AAV6IFF5</accession>
<dbReference type="PANTHER" id="PTHR21087:SF20">
    <property type="entry name" value="SHIKIMATE KINASE"/>
    <property type="match status" value="1"/>
</dbReference>
<evidence type="ECO:0000256" key="8">
    <source>
        <dbReference type="ARBA" id="ARBA00022741"/>
    </source>
</evidence>
<sequence length="305" mass="33269">MEVAAAAACGANLRFSSPWIWSDKVEGRSNGFPRISQQCTGGHSSELQRRGSEWIRRGGRVSLTVSNACKGSPQQAPSVQSGNIYTSFDSKWSLQNKGEEVTSDLNGRCIFLVGMMGCGKTTVGKVLSEALAYSFVDSDKYVEEAVGGSPVAQIIKQFGESSFRDYESEALMNLSLMSRQVVATGGGAVTLPINWKYMKEGISVYLDVPLDALARRIAAVGTDSRPLLTFESEDAYTKAFMSLFTLFNKRRRSYSNADVTVSLQNIAANLGLEDLLDITPTAIALEVLIQIENFLQRNNGMSIRI</sequence>
<protein>
    <recommendedName>
        <fullName evidence="5">shikimate kinase</fullName>
        <ecNumber evidence="5">2.7.1.71</ecNumber>
    </recommendedName>
</protein>
<evidence type="ECO:0000256" key="5">
    <source>
        <dbReference type="ARBA" id="ARBA00012154"/>
    </source>
</evidence>
<dbReference type="Pfam" id="PF01202">
    <property type="entry name" value="SKI"/>
    <property type="match status" value="1"/>
</dbReference>
<keyword evidence="7" id="KW-0808">Transferase</keyword>
<dbReference type="GO" id="GO:0009507">
    <property type="term" value="C:chloroplast"/>
    <property type="evidence" value="ECO:0007669"/>
    <property type="project" value="UniProtKB-SubCell"/>
</dbReference>
<dbReference type="PROSITE" id="PS01128">
    <property type="entry name" value="SHIKIMATE_KINASE"/>
    <property type="match status" value="1"/>
</dbReference>
<gene>
    <name evidence="13" type="ORF">RHGRI_031894</name>
</gene>
<evidence type="ECO:0000256" key="6">
    <source>
        <dbReference type="ARBA" id="ARBA00022605"/>
    </source>
</evidence>
<dbReference type="SUPFAM" id="SSF52540">
    <property type="entry name" value="P-loop containing nucleoside triphosphate hydrolases"/>
    <property type="match status" value="1"/>
</dbReference>
<evidence type="ECO:0000313" key="13">
    <source>
        <dbReference type="EMBL" id="KAG5525379.1"/>
    </source>
</evidence>
<dbReference type="EMBL" id="JACTNZ010000011">
    <property type="protein sequence ID" value="KAG5525379.1"/>
    <property type="molecule type" value="Genomic_DNA"/>
</dbReference>
<dbReference type="PANTHER" id="PTHR21087">
    <property type="entry name" value="SHIKIMATE KINASE"/>
    <property type="match status" value="1"/>
</dbReference>
<comment type="caution">
    <text evidence="13">The sequence shown here is derived from an EMBL/GenBank/DDBJ whole genome shotgun (WGS) entry which is preliminary data.</text>
</comment>
<keyword evidence="11" id="KW-0057">Aromatic amino acid biosynthesis</keyword>
<dbReference type="GO" id="GO:0004765">
    <property type="term" value="F:shikimate kinase activity"/>
    <property type="evidence" value="ECO:0007669"/>
    <property type="project" value="UniProtKB-EC"/>
</dbReference>
<dbReference type="HAMAP" id="MF_00109">
    <property type="entry name" value="Shikimate_kinase"/>
    <property type="match status" value="1"/>
</dbReference>
<dbReference type="CDD" id="cd00464">
    <property type="entry name" value="SK"/>
    <property type="match status" value="1"/>
</dbReference>
<dbReference type="Proteomes" id="UP000823749">
    <property type="component" value="Chromosome 11"/>
</dbReference>
<comment type="pathway">
    <text evidence="3">Metabolic intermediate biosynthesis; chorismate biosynthesis; chorismate from D-erythrose 4-phosphate and phosphoenolpyruvate: step 5/7.</text>
</comment>
<evidence type="ECO:0000256" key="3">
    <source>
        <dbReference type="ARBA" id="ARBA00004842"/>
    </source>
</evidence>
<dbReference type="GO" id="GO:0005524">
    <property type="term" value="F:ATP binding"/>
    <property type="evidence" value="ECO:0007669"/>
    <property type="project" value="UniProtKB-KW"/>
</dbReference>
<dbReference type="GO" id="GO:0008652">
    <property type="term" value="P:amino acid biosynthetic process"/>
    <property type="evidence" value="ECO:0007669"/>
    <property type="project" value="UniProtKB-KW"/>
</dbReference>
<evidence type="ECO:0000256" key="10">
    <source>
        <dbReference type="ARBA" id="ARBA00022840"/>
    </source>
</evidence>
<evidence type="ECO:0000256" key="1">
    <source>
        <dbReference type="ARBA" id="ARBA00002641"/>
    </source>
</evidence>